<evidence type="ECO:0000256" key="7">
    <source>
        <dbReference type="ARBA" id="ARBA00023136"/>
    </source>
</evidence>
<proteinExistence type="predicted"/>
<feature type="transmembrane region" description="Helical" evidence="8">
    <location>
        <begin position="137"/>
        <end position="157"/>
    </location>
</feature>
<evidence type="ECO:0000256" key="4">
    <source>
        <dbReference type="ARBA" id="ARBA00022679"/>
    </source>
</evidence>
<name>A0ABX1HMJ1_9BACT</name>
<evidence type="ECO:0000256" key="5">
    <source>
        <dbReference type="ARBA" id="ARBA00022692"/>
    </source>
</evidence>
<dbReference type="InterPro" id="IPR050297">
    <property type="entry name" value="LipidA_mod_glycosyltrf_83"/>
</dbReference>
<dbReference type="EMBL" id="JAAVTK010000017">
    <property type="protein sequence ID" value="NKI91471.1"/>
    <property type="molecule type" value="Genomic_DNA"/>
</dbReference>
<keyword evidence="7 8" id="KW-0472">Membrane</keyword>
<organism evidence="9 10">
    <name type="scientific">Hymenobacter artigasi</name>
    <dbReference type="NCBI Taxonomy" id="2719616"/>
    <lineage>
        <taxon>Bacteria</taxon>
        <taxon>Pseudomonadati</taxon>
        <taxon>Bacteroidota</taxon>
        <taxon>Cytophagia</taxon>
        <taxon>Cytophagales</taxon>
        <taxon>Hymenobacteraceae</taxon>
        <taxon>Hymenobacter</taxon>
    </lineage>
</organism>
<keyword evidence="6 8" id="KW-1133">Transmembrane helix</keyword>
<accession>A0ABX1HMJ1</accession>
<evidence type="ECO:0008006" key="11">
    <source>
        <dbReference type="Google" id="ProtNLM"/>
    </source>
</evidence>
<feature type="transmembrane region" description="Helical" evidence="8">
    <location>
        <begin position="163"/>
        <end position="180"/>
    </location>
</feature>
<sequence>MNTNVSPATASHSTSRLFPYAVPLLLTLGMVVRLWFVWVGAMLYYKSSSPFINDDTASYTDSFINLWHRGLYSFNLLNPEAAFGRLPGYPFFWGAHYLLFGKQYVFQAVAFSQCLLDTLAIYLVYAAAKALSHDVRAAWISGLFYALYPFILVWMPVSSTEAFATFLTIAVFWWLATRPVDKRNALVAGLLVGLSLIVREYLGILLVPVFFWLYTAKGFGRQFVGLSFVALLGFTALYIGWPVRNYVFQHRFLLLKPPTAGYERYTEDVNSARKWIYGWDPDANAYLDGIAGITVLPEFPADVFGTYAETARAQALIQMARQCGTGFYIWRTNQHYSQASNCNAELRAGFTALDSSYQQRHPFRYWTRVPLLNLKKAFFKNQLMQGGSKLIGMLFLYRSIMLIVCLVGAFLLRRHRSVWPLLFFFAFMYLFICVGLRQLEMRYLIQSDAALLILAGVPFGWLLNRLEHLAPTQSKR</sequence>
<feature type="transmembrane region" description="Helical" evidence="8">
    <location>
        <begin position="104"/>
        <end position="125"/>
    </location>
</feature>
<keyword evidence="2" id="KW-1003">Cell membrane</keyword>
<dbReference type="PANTHER" id="PTHR33908:SF11">
    <property type="entry name" value="MEMBRANE PROTEIN"/>
    <property type="match status" value="1"/>
</dbReference>
<feature type="transmembrane region" description="Helical" evidence="8">
    <location>
        <begin position="390"/>
        <end position="412"/>
    </location>
</feature>
<comment type="subcellular location">
    <subcellularLocation>
        <location evidence="1">Cell membrane</location>
        <topology evidence="1">Multi-pass membrane protein</topology>
    </subcellularLocation>
</comment>
<dbReference type="PANTHER" id="PTHR33908">
    <property type="entry name" value="MANNOSYLTRANSFERASE YKCB-RELATED"/>
    <property type="match status" value="1"/>
</dbReference>
<feature type="transmembrane region" description="Helical" evidence="8">
    <location>
        <begin position="223"/>
        <end position="241"/>
    </location>
</feature>
<feature type="transmembrane region" description="Helical" evidence="8">
    <location>
        <begin position="418"/>
        <end position="436"/>
    </location>
</feature>
<evidence type="ECO:0000256" key="2">
    <source>
        <dbReference type="ARBA" id="ARBA00022475"/>
    </source>
</evidence>
<reference evidence="9 10" key="1">
    <citation type="submission" date="2020-03" db="EMBL/GenBank/DDBJ databases">
        <title>Genomic Encyclopedia of Type Strains, Phase IV (KMG-V): Genome sequencing to study the core and pangenomes of soil and plant-associated prokaryotes.</title>
        <authorList>
            <person name="Whitman W."/>
        </authorList>
    </citation>
    <scope>NUCLEOTIDE SEQUENCE [LARGE SCALE GENOMIC DNA]</scope>
    <source>
        <strain evidence="9 10">1B</strain>
    </source>
</reference>
<evidence type="ECO:0000313" key="9">
    <source>
        <dbReference type="EMBL" id="NKI91471.1"/>
    </source>
</evidence>
<dbReference type="Proteomes" id="UP000717634">
    <property type="component" value="Unassembled WGS sequence"/>
</dbReference>
<keyword evidence="5 8" id="KW-0812">Transmembrane</keyword>
<evidence type="ECO:0000313" key="10">
    <source>
        <dbReference type="Proteomes" id="UP000717634"/>
    </source>
</evidence>
<evidence type="ECO:0000256" key="3">
    <source>
        <dbReference type="ARBA" id="ARBA00022676"/>
    </source>
</evidence>
<feature type="transmembrane region" description="Helical" evidence="8">
    <location>
        <begin position="187"/>
        <end position="211"/>
    </location>
</feature>
<evidence type="ECO:0000256" key="1">
    <source>
        <dbReference type="ARBA" id="ARBA00004651"/>
    </source>
</evidence>
<feature type="transmembrane region" description="Helical" evidence="8">
    <location>
        <begin position="443"/>
        <end position="463"/>
    </location>
</feature>
<evidence type="ECO:0000256" key="6">
    <source>
        <dbReference type="ARBA" id="ARBA00022989"/>
    </source>
</evidence>
<feature type="transmembrane region" description="Helical" evidence="8">
    <location>
        <begin position="20"/>
        <end position="45"/>
    </location>
</feature>
<protein>
    <recommendedName>
        <fullName evidence="11">Glycosyltransferase RgtA/B/C/D-like domain-containing protein</fullName>
    </recommendedName>
</protein>
<dbReference type="RefSeq" id="WP_168675036.1">
    <property type="nucleotide sequence ID" value="NZ_JAAVTK010000017.1"/>
</dbReference>
<comment type="caution">
    <text evidence="9">The sequence shown here is derived from an EMBL/GenBank/DDBJ whole genome shotgun (WGS) entry which is preliminary data.</text>
</comment>
<keyword evidence="4" id="KW-0808">Transferase</keyword>
<gene>
    <name evidence="9" type="ORF">HBN54_004090</name>
</gene>
<evidence type="ECO:0000256" key="8">
    <source>
        <dbReference type="SAM" id="Phobius"/>
    </source>
</evidence>
<keyword evidence="10" id="KW-1185">Reference proteome</keyword>
<keyword evidence="3" id="KW-0328">Glycosyltransferase</keyword>